<keyword evidence="1" id="KW-1133">Transmembrane helix</keyword>
<dbReference type="RefSeq" id="WP_147138243.1">
    <property type="nucleotide sequence ID" value="NZ_BAABIJ010000002.1"/>
</dbReference>
<reference evidence="2 3" key="1">
    <citation type="journal article" date="2013" name="Stand. Genomic Sci.">
        <title>Genomic Encyclopedia of Type Strains, Phase I: The one thousand microbial genomes (KMG-I) project.</title>
        <authorList>
            <person name="Kyrpides N.C."/>
            <person name="Woyke T."/>
            <person name="Eisen J.A."/>
            <person name="Garrity G."/>
            <person name="Lilburn T.G."/>
            <person name="Beck B.J."/>
            <person name="Whitman W.B."/>
            <person name="Hugenholtz P."/>
            <person name="Klenk H.P."/>
        </authorList>
    </citation>
    <scope>NUCLEOTIDE SEQUENCE [LARGE SCALE GENOMIC DNA]</scope>
    <source>
        <strain evidence="2 3">DSM 45044</strain>
    </source>
</reference>
<keyword evidence="3" id="KW-1185">Reference proteome</keyword>
<evidence type="ECO:0000256" key="1">
    <source>
        <dbReference type="SAM" id="Phobius"/>
    </source>
</evidence>
<feature type="transmembrane region" description="Helical" evidence="1">
    <location>
        <begin position="12"/>
        <end position="31"/>
    </location>
</feature>
<dbReference type="EMBL" id="VLLL01000006">
    <property type="protein sequence ID" value="TWJ11714.1"/>
    <property type="molecule type" value="Genomic_DNA"/>
</dbReference>
<protein>
    <submittedName>
        <fullName evidence="2">Uncharacterized protein</fullName>
    </submittedName>
</protein>
<dbReference type="AlphaFoldDB" id="A0A562V1G7"/>
<keyword evidence="1" id="KW-0812">Transmembrane</keyword>
<dbReference type="OrthoDB" id="5195687at2"/>
<dbReference type="Proteomes" id="UP000321617">
    <property type="component" value="Unassembled WGS sequence"/>
</dbReference>
<name>A0A562V1G7_9ACTN</name>
<evidence type="ECO:0000313" key="2">
    <source>
        <dbReference type="EMBL" id="TWJ11714.1"/>
    </source>
</evidence>
<gene>
    <name evidence="2" type="ORF">LX16_2441</name>
</gene>
<feature type="transmembrane region" description="Helical" evidence="1">
    <location>
        <begin position="37"/>
        <end position="58"/>
    </location>
</feature>
<keyword evidence="1" id="KW-0472">Membrane</keyword>
<accession>A0A562V1G7</accession>
<proteinExistence type="predicted"/>
<organism evidence="2 3">
    <name type="scientific">Stackebrandtia albiflava</name>
    <dbReference type="NCBI Taxonomy" id="406432"/>
    <lineage>
        <taxon>Bacteria</taxon>
        <taxon>Bacillati</taxon>
        <taxon>Actinomycetota</taxon>
        <taxon>Actinomycetes</taxon>
        <taxon>Glycomycetales</taxon>
        <taxon>Glycomycetaceae</taxon>
        <taxon>Stackebrandtia</taxon>
    </lineage>
</organism>
<evidence type="ECO:0000313" key="3">
    <source>
        <dbReference type="Proteomes" id="UP000321617"/>
    </source>
</evidence>
<comment type="caution">
    <text evidence="2">The sequence shown here is derived from an EMBL/GenBank/DDBJ whole genome shotgun (WGS) entry which is preliminary data.</text>
</comment>
<sequence>MSDRHPASTAYLILGMLFATTGVVGIVNAFVPVSLAAAGIIFTSAFTLAGVIALFAALRRPGDEE</sequence>